<protein>
    <submittedName>
        <fullName evidence="4">Transesterase</fullName>
    </submittedName>
</protein>
<proteinExistence type="inferred from homology"/>
<gene>
    <name evidence="4" type="ORF">BJX66DRAFT_299438</name>
</gene>
<comment type="caution">
    <text evidence="4">The sequence shown here is derived from an EMBL/GenBank/DDBJ whole genome shotgun (WGS) entry which is preliminary data.</text>
</comment>
<dbReference type="Pfam" id="PF00144">
    <property type="entry name" value="Beta-lactamase"/>
    <property type="match status" value="1"/>
</dbReference>
<feature type="domain" description="Beta-lactamase-related" evidence="3">
    <location>
        <begin position="16"/>
        <end position="377"/>
    </location>
</feature>
<evidence type="ECO:0000256" key="1">
    <source>
        <dbReference type="ARBA" id="ARBA00009009"/>
    </source>
</evidence>
<sequence>MSETIESAHEAAIAAGKITGGVICATNTTGSFTYKTAIGTRTTLSGTTLPLETSDICFLASATKFLASVAALQCVEDGLLSLTGDISKYAPELAAKKVLVGFDEETGEAILEDPIQPITLEMLLTHSSGLTYHFTDAKIARWREKYIPDRETQHGLSVEDMFNYPLAFQPGSSWMYGPGLDWAGRMIERATGGSLLERMQARIFDPLGISDAQFYPVTREDLRGKLIDLNPDDPQALGRAVLGGGGEMNLRTSGDFGGHGLFTSAESFLQVLHSILASDGKLLKSETVHDMFTDHLSPDAKTGHQAALQSPMGQFFRVGVDPDTKMGYGLGGLLTLESVDGWYGERTLTWGGGMTLAWFIDRVNGLCGVGAVQARLPFDAGVAGELKQVFRRDVYRKYDVWKGGL</sequence>
<evidence type="ECO:0000259" key="3">
    <source>
        <dbReference type="Pfam" id="PF00144"/>
    </source>
</evidence>
<evidence type="ECO:0000313" key="5">
    <source>
        <dbReference type="Proteomes" id="UP001610563"/>
    </source>
</evidence>
<evidence type="ECO:0000256" key="2">
    <source>
        <dbReference type="ARBA" id="ARBA00022801"/>
    </source>
</evidence>
<reference evidence="4 5" key="1">
    <citation type="submission" date="2024-07" db="EMBL/GenBank/DDBJ databases">
        <title>Section-level genome sequencing and comparative genomics of Aspergillus sections Usti and Cavernicolus.</title>
        <authorList>
            <consortium name="Lawrence Berkeley National Laboratory"/>
            <person name="Nybo J.L."/>
            <person name="Vesth T.C."/>
            <person name="Theobald S."/>
            <person name="Frisvad J.C."/>
            <person name="Larsen T.O."/>
            <person name="Kjaerboelling I."/>
            <person name="Rothschild-Mancinelli K."/>
            <person name="Lyhne E.K."/>
            <person name="Kogle M.E."/>
            <person name="Barry K."/>
            <person name="Clum A."/>
            <person name="Na H."/>
            <person name="Ledsgaard L."/>
            <person name="Lin J."/>
            <person name="Lipzen A."/>
            <person name="Kuo A."/>
            <person name="Riley R."/>
            <person name="Mondo S."/>
            <person name="Labutti K."/>
            <person name="Haridas S."/>
            <person name="Pangalinan J."/>
            <person name="Salamov A.A."/>
            <person name="Simmons B.A."/>
            <person name="Magnuson J.K."/>
            <person name="Chen J."/>
            <person name="Drula E."/>
            <person name="Henrissat B."/>
            <person name="Wiebenga A."/>
            <person name="Lubbers R.J."/>
            <person name="Gomes A.C."/>
            <person name="Makela M.R."/>
            <person name="Stajich J."/>
            <person name="Grigoriev I.V."/>
            <person name="Mortensen U.H."/>
            <person name="De Vries R.P."/>
            <person name="Baker S.E."/>
            <person name="Andersen M.R."/>
        </authorList>
    </citation>
    <scope>NUCLEOTIDE SEQUENCE [LARGE SCALE GENOMIC DNA]</scope>
    <source>
        <strain evidence="4 5">CBS 209.92</strain>
    </source>
</reference>
<organism evidence="4 5">
    <name type="scientific">Aspergillus keveii</name>
    <dbReference type="NCBI Taxonomy" id="714993"/>
    <lineage>
        <taxon>Eukaryota</taxon>
        <taxon>Fungi</taxon>
        <taxon>Dikarya</taxon>
        <taxon>Ascomycota</taxon>
        <taxon>Pezizomycotina</taxon>
        <taxon>Eurotiomycetes</taxon>
        <taxon>Eurotiomycetidae</taxon>
        <taxon>Eurotiales</taxon>
        <taxon>Aspergillaceae</taxon>
        <taxon>Aspergillus</taxon>
        <taxon>Aspergillus subgen. Nidulantes</taxon>
    </lineage>
</organism>
<dbReference type="InterPro" id="IPR050789">
    <property type="entry name" value="Diverse_Enzym_Activities"/>
</dbReference>
<name>A0ABR4GC26_9EURO</name>
<comment type="similarity">
    <text evidence="1">Belongs to the class-A beta-lactamase family.</text>
</comment>
<accession>A0ABR4GC26</accession>
<dbReference type="InterPro" id="IPR001466">
    <property type="entry name" value="Beta-lactam-related"/>
</dbReference>
<dbReference type="Gene3D" id="3.40.710.10">
    <property type="entry name" value="DD-peptidase/beta-lactamase superfamily"/>
    <property type="match status" value="1"/>
</dbReference>
<keyword evidence="2" id="KW-0378">Hydrolase</keyword>
<dbReference type="PANTHER" id="PTHR43283">
    <property type="entry name" value="BETA-LACTAMASE-RELATED"/>
    <property type="match status" value="1"/>
</dbReference>
<dbReference type="SUPFAM" id="SSF56601">
    <property type="entry name" value="beta-lactamase/transpeptidase-like"/>
    <property type="match status" value="1"/>
</dbReference>
<dbReference type="PANTHER" id="PTHR43283:SF17">
    <property type="entry name" value="(LOVD), PUTATIVE (AFU_ORTHOLOGUE AFUA_5G00920)-RELATED"/>
    <property type="match status" value="1"/>
</dbReference>
<dbReference type="EMBL" id="JBFTWV010000025">
    <property type="protein sequence ID" value="KAL2796583.1"/>
    <property type="molecule type" value="Genomic_DNA"/>
</dbReference>
<keyword evidence="5" id="KW-1185">Reference proteome</keyword>
<dbReference type="InterPro" id="IPR012338">
    <property type="entry name" value="Beta-lactam/transpept-like"/>
</dbReference>
<dbReference type="Proteomes" id="UP001610563">
    <property type="component" value="Unassembled WGS sequence"/>
</dbReference>
<evidence type="ECO:0000313" key="4">
    <source>
        <dbReference type="EMBL" id="KAL2796583.1"/>
    </source>
</evidence>